<evidence type="ECO:0000256" key="10">
    <source>
        <dbReference type="ARBA" id="ARBA00023242"/>
    </source>
</evidence>
<evidence type="ECO:0000256" key="12">
    <source>
        <dbReference type="SAM" id="MobiDB-lite"/>
    </source>
</evidence>
<dbReference type="KEGG" id="pmrn:116944065"/>
<dbReference type="FunFam" id="3.30.160.60:FF:000193">
    <property type="entry name" value="Zinc finger protein 300"/>
    <property type="match status" value="1"/>
</dbReference>
<keyword evidence="14" id="KW-1185">Reference proteome</keyword>
<keyword evidence="6" id="KW-0862">Zinc</keyword>
<keyword evidence="4" id="KW-0677">Repeat</keyword>
<evidence type="ECO:0000256" key="4">
    <source>
        <dbReference type="ARBA" id="ARBA00022737"/>
    </source>
</evidence>
<evidence type="ECO:0000313" key="16">
    <source>
        <dbReference type="RefSeq" id="XP_032813360.1"/>
    </source>
</evidence>
<keyword evidence="5 11" id="KW-0863">Zinc-finger</keyword>
<dbReference type="GO" id="GO:0000981">
    <property type="term" value="F:DNA-binding transcription factor activity, RNA polymerase II-specific"/>
    <property type="evidence" value="ECO:0007669"/>
    <property type="project" value="TreeGrafter"/>
</dbReference>
<feature type="domain" description="C2H2-type" evidence="13">
    <location>
        <begin position="528"/>
        <end position="555"/>
    </location>
</feature>
<keyword evidence="7" id="KW-0805">Transcription regulation</keyword>
<evidence type="ECO:0000256" key="11">
    <source>
        <dbReference type="PROSITE-ProRule" id="PRU00042"/>
    </source>
</evidence>
<dbReference type="SUPFAM" id="SSF57667">
    <property type="entry name" value="beta-beta-alpha zinc fingers"/>
    <property type="match status" value="2"/>
</dbReference>
<evidence type="ECO:0000256" key="3">
    <source>
        <dbReference type="ARBA" id="ARBA00022723"/>
    </source>
</evidence>
<dbReference type="InterPro" id="IPR036236">
    <property type="entry name" value="Znf_C2H2_sf"/>
</dbReference>
<evidence type="ECO:0000256" key="1">
    <source>
        <dbReference type="ARBA" id="ARBA00004123"/>
    </source>
</evidence>
<evidence type="ECO:0000256" key="2">
    <source>
        <dbReference type="ARBA" id="ARBA00006991"/>
    </source>
</evidence>
<accession>A0AAJ7T9L7</accession>
<dbReference type="PROSITE" id="PS00028">
    <property type="entry name" value="ZINC_FINGER_C2H2_1"/>
    <property type="match status" value="3"/>
</dbReference>
<dbReference type="GO" id="GO:0008270">
    <property type="term" value="F:zinc ion binding"/>
    <property type="evidence" value="ECO:0007669"/>
    <property type="project" value="UniProtKB-KW"/>
</dbReference>
<evidence type="ECO:0000313" key="14">
    <source>
        <dbReference type="Proteomes" id="UP001318040"/>
    </source>
</evidence>
<feature type="compositionally biased region" description="Basic and acidic residues" evidence="12">
    <location>
        <begin position="331"/>
        <end position="346"/>
    </location>
</feature>
<sequence>MAMLEVSINPREDFSGWLSAHGVSARAVEAVDAELGVADYESFLACAEQPQIRAEFLSAAKQRLPFAFYAAVRRATEALLTKRRERSSRFSLLPGSHSGPPLQPFLSGLLEAIVLMLSTLSQELQQSAERFSCLEPALYMDTLEDPDAGACSNAAEEYETLADPCMTEDSQDAHEENMEALLEPGPTRIFVKRDDSLPRGMASPQERAPGPARLSPALEVTLGDIKTPEALVEVKVEKDDISRDDSFGGSPIDEMFDGVAQCGDLNNGDEHDNPVRRAWNLDAEAGVIIHVDDIKSKEARSLSMNVESAVTQCGAQEEPRGNAGCSASSLGHDDASSWSVRKDSRQGLRGQGESRCVGASLGGGVLPRACESGGHYASSAHITNATTATAQPLQQHHAGPRREDGKRKTCTISGIYQQNVALINCFRNGRIAANDSAAPLADMEASVIRPHFQTDAEIIDARSLNMNSASGSAIQNCIKRLKVTAPHIQNACREAGEKPYQCKVCGQKFRDLQYFRKHERIHAGEVLFACEQCGKVFLQSFDLIRHKRIHTGEKPFACAECGMAFRLKHHLVGHQQRHTRDKDRILAHANLESLPPSSVIHTADI</sequence>
<keyword evidence="9" id="KW-0804">Transcription</keyword>
<dbReference type="PROSITE" id="PS50157">
    <property type="entry name" value="ZINC_FINGER_C2H2_2"/>
    <property type="match status" value="3"/>
</dbReference>
<evidence type="ECO:0000256" key="8">
    <source>
        <dbReference type="ARBA" id="ARBA00023125"/>
    </source>
</evidence>
<dbReference type="RefSeq" id="XP_032813360.1">
    <property type="nucleotide sequence ID" value="XM_032957469.1"/>
</dbReference>
<keyword evidence="3" id="KW-0479">Metal-binding</keyword>
<comment type="similarity">
    <text evidence="2">Belongs to the krueppel C2H2-type zinc-finger protein family.</text>
</comment>
<dbReference type="Proteomes" id="UP001318040">
    <property type="component" value="Chromosome 20"/>
</dbReference>
<evidence type="ECO:0000256" key="7">
    <source>
        <dbReference type="ARBA" id="ARBA00023015"/>
    </source>
</evidence>
<dbReference type="FunFam" id="3.30.160.60:FF:000358">
    <property type="entry name" value="zinc finger protein 24"/>
    <property type="match status" value="1"/>
</dbReference>
<dbReference type="RefSeq" id="XP_032813359.1">
    <property type="nucleotide sequence ID" value="XM_032957468.1"/>
</dbReference>
<keyword evidence="8" id="KW-0238">DNA-binding</keyword>
<proteinExistence type="inferred from homology"/>
<gene>
    <name evidence="15 16" type="primary">LOC116944065</name>
</gene>
<protein>
    <submittedName>
        <fullName evidence="15 16">Gastrula zinc finger protein 5-1-like</fullName>
    </submittedName>
</protein>
<dbReference type="InterPro" id="IPR013087">
    <property type="entry name" value="Znf_C2H2_type"/>
</dbReference>
<feature type="domain" description="C2H2-type" evidence="13">
    <location>
        <begin position="500"/>
        <end position="527"/>
    </location>
</feature>
<evidence type="ECO:0000256" key="9">
    <source>
        <dbReference type="ARBA" id="ARBA00023163"/>
    </source>
</evidence>
<name>A0AAJ7T9L7_PETMA</name>
<dbReference type="AlphaFoldDB" id="A0AAJ7T9L7"/>
<evidence type="ECO:0000256" key="6">
    <source>
        <dbReference type="ARBA" id="ARBA00022833"/>
    </source>
</evidence>
<feature type="domain" description="C2H2-type" evidence="13">
    <location>
        <begin position="556"/>
        <end position="583"/>
    </location>
</feature>
<dbReference type="GO" id="GO:0005634">
    <property type="term" value="C:nucleus"/>
    <property type="evidence" value="ECO:0007669"/>
    <property type="project" value="UniProtKB-SubCell"/>
</dbReference>
<dbReference type="PANTHER" id="PTHR24381:SF393">
    <property type="entry name" value="CHROMATIN-LINKED ADAPTOR FOR MSL PROTEINS, ISOFORM B"/>
    <property type="match status" value="1"/>
</dbReference>
<dbReference type="FunFam" id="3.30.160.60:FF:001228">
    <property type="entry name" value="Zinc finger protein 236"/>
    <property type="match status" value="1"/>
</dbReference>
<dbReference type="GO" id="GO:0000977">
    <property type="term" value="F:RNA polymerase II transcription regulatory region sequence-specific DNA binding"/>
    <property type="evidence" value="ECO:0007669"/>
    <property type="project" value="TreeGrafter"/>
</dbReference>
<comment type="subcellular location">
    <subcellularLocation>
        <location evidence="1">Nucleus</location>
    </subcellularLocation>
</comment>
<dbReference type="SMART" id="SM00355">
    <property type="entry name" value="ZnF_C2H2"/>
    <property type="match status" value="3"/>
</dbReference>
<feature type="region of interest" description="Disordered" evidence="12">
    <location>
        <begin position="313"/>
        <end position="353"/>
    </location>
</feature>
<reference evidence="15 16" key="1">
    <citation type="submission" date="2025-04" db="UniProtKB">
        <authorList>
            <consortium name="RefSeq"/>
        </authorList>
    </citation>
    <scope>IDENTIFICATION</scope>
    <source>
        <tissue evidence="15 16">Sperm</tissue>
    </source>
</reference>
<evidence type="ECO:0000259" key="13">
    <source>
        <dbReference type="PROSITE" id="PS50157"/>
    </source>
</evidence>
<dbReference type="Gene3D" id="3.30.160.60">
    <property type="entry name" value="Classic Zinc Finger"/>
    <property type="match status" value="3"/>
</dbReference>
<dbReference type="PANTHER" id="PTHR24381">
    <property type="entry name" value="ZINC FINGER PROTEIN"/>
    <property type="match status" value="1"/>
</dbReference>
<dbReference type="Pfam" id="PF00096">
    <property type="entry name" value="zf-C2H2"/>
    <property type="match status" value="3"/>
</dbReference>
<evidence type="ECO:0000256" key="5">
    <source>
        <dbReference type="ARBA" id="ARBA00022771"/>
    </source>
</evidence>
<evidence type="ECO:0000313" key="15">
    <source>
        <dbReference type="RefSeq" id="XP_032813359.1"/>
    </source>
</evidence>
<organism evidence="14 15">
    <name type="scientific">Petromyzon marinus</name>
    <name type="common">Sea lamprey</name>
    <dbReference type="NCBI Taxonomy" id="7757"/>
    <lineage>
        <taxon>Eukaryota</taxon>
        <taxon>Metazoa</taxon>
        <taxon>Chordata</taxon>
        <taxon>Craniata</taxon>
        <taxon>Vertebrata</taxon>
        <taxon>Cyclostomata</taxon>
        <taxon>Hyperoartia</taxon>
        <taxon>Petromyzontiformes</taxon>
        <taxon>Petromyzontidae</taxon>
        <taxon>Petromyzon</taxon>
    </lineage>
</organism>
<keyword evidence="10" id="KW-0539">Nucleus</keyword>